<protein>
    <submittedName>
        <fullName evidence="2">Uncharacterized protein</fullName>
    </submittedName>
</protein>
<evidence type="ECO:0000256" key="1">
    <source>
        <dbReference type="SAM" id="MobiDB-lite"/>
    </source>
</evidence>
<gene>
    <name evidence="2" type="ORF">L249_2781</name>
</gene>
<evidence type="ECO:0000313" key="3">
    <source>
        <dbReference type="Proteomes" id="UP000253664"/>
    </source>
</evidence>
<dbReference type="EMBL" id="LKCN02000001">
    <property type="protein sequence ID" value="RCI16560.1"/>
    <property type="molecule type" value="Genomic_DNA"/>
</dbReference>
<reference evidence="2 3" key="1">
    <citation type="journal article" date="2015" name="BMC Genomics">
        <title>Insights from the genome of Ophiocordyceps polyrhachis-furcata to pathogenicity and host specificity in insect fungi.</title>
        <authorList>
            <person name="Wichadakul D."/>
            <person name="Kobmoo N."/>
            <person name="Ingsriswang S."/>
            <person name="Tangphatsornruang S."/>
            <person name="Chantasingh D."/>
            <person name="Luangsa-ard J.J."/>
            <person name="Eurwilaichitr L."/>
        </authorList>
    </citation>
    <scope>NUCLEOTIDE SEQUENCE [LARGE SCALE GENOMIC DNA]</scope>
    <source>
        <strain evidence="2 3">BCC 54312</strain>
    </source>
</reference>
<organism evidence="2 3">
    <name type="scientific">Ophiocordyceps polyrhachis-furcata BCC 54312</name>
    <dbReference type="NCBI Taxonomy" id="1330021"/>
    <lineage>
        <taxon>Eukaryota</taxon>
        <taxon>Fungi</taxon>
        <taxon>Dikarya</taxon>
        <taxon>Ascomycota</taxon>
        <taxon>Pezizomycotina</taxon>
        <taxon>Sordariomycetes</taxon>
        <taxon>Hypocreomycetidae</taxon>
        <taxon>Hypocreales</taxon>
        <taxon>Ophiocordycipitaceae</taxon>
        <taxon>Ophiocordyceps</taxon>
    </lineage>
</organism>
<proteinExistence type="predicted"/>
<keyword evidence="3" id="KW-1185">Reference proteome</keyword>
<feature type="region of interest" description="Disordered" evidence="1">
    <location>
        <begin position="1"/>
        <end position="23"/>
    </location>
</feature>
<dbReference type="Proteomes" id="UP000253664">
    <property type="component" value="Unassembled WGS sequence"/>
</dbReference>
<sequence length="403" mass="44882">MKGGREARRNGIRSWRQDDDEGVSGSYQVACLGHGLGGDLSLWSDMGPCRVNVWVQGVSVGGRRAGIVIALEVSMGPVRVITTVHQPPLLRATGYRLQRLQATGYYTPGPTTVLLGGRQELERVAKLSMGASFLPFLASLTVLPRLPRTEDQALPTTSAHIKTHDSRALDITSRYVSHRRNGIRLGENSPCSSCLCLDLRRIEDATTANSFLKSSTPQQTLAIAEIDMTSNYGCHRLCDGSPCHIQDMWLSNQSSMAVTSHDIKLVPERDRFPCLTKNRNPLDREEGARERWRGGWTELRHGHRHRLFSTVGKAFCFSSHDTSVHKPLGRGMRRNSPLPAGAVVIGGVRFVCATKRWKKKKKKKKKCIQNFTLHTRRIVPSWIAGSDDEGREWGRVTPESDLE</sequence>
<dbReference type="AlphaFoldDB" id="A0A367LQC3"/>
<comment type="caution">
    <text evidence="2">The sequence shown here is derived from an EMBL/GenBank/DDBJ whole genome shotgun (WGS) entry which is preliminary data.</text>
</comment>
<evidence type="ECO:0000313" key="2">
    <source>
        <dbReference type="EMBL" id="RCI16560.1"/>
    </source>
</evidence>
<accession>A0A367LQC3</accession>
<name>A0A367LQC3_9HYPO</name>